<dbReference type="Proteomes" id="UP001141806">
    <property type="component" value="Unassembled WGS sequence"/>
</dbReference>
<dbReference type="EMBL" id="JAMYWD010000010">
    <property type="protein sequence ID" value="KAJ4957490.1"/>
    <property type="molecule type" value="Genomic_DNA"/>
</dbReference>
<gene>
    <name evidence="2" type="ORF">NE237_024601</name>
</gene>
<dbReference type="AlphaFoldDB" id="A0A9Q0H3N1"/>
<keyword evidence="3" id="KW-1185">Reference proteome</keyword>
<sequence length="268" mass="28576">MKNTSKLVMGMTLAMMVSLTIVLTLVLVLLAQLYCPILLRRRRLRTTNETATSQQSSHQESSSVPPPLNSIYAQGVLDAPRRFLYPAVIGKEEKFSELELHQVVGEEIISTPPRIGLITGSPSPSIKSLASPRPIKEAAATSVGNGGGDAREHFVYISNPIYDNDACRVNRVGVGVGTPFETPDTSPSRLEMSSDEEEEDAEVKESSSSSPKSLPMTPPLTPMKKLPVVACSVSLRDARSIGNSGSGSDTKKGSSSSSSGTPCTSPSW</sequence>
<feature type="compositionally biased region" description="Low complexity" evidence="1">
    <location>
        <begin position="206"/>
        <end position="215"/>
    </location>
</feature>
<accession>A0A9Q0H3N1</accession>
<evidence type="ECO:0000256" key="1">
    <source>
        <dbReference type="SAM" id="MobiDB-lite"/>
    </source>
</evidence>
<feature type="compositionally biased region" description="Acidic residues" evidence="1">
    <location>
        <begin position="193"/>
        <end position="202"/>
    </location>
</feature>
<feature type="region of interest" description="Disordered" evidence="1">
    <location>
        <begin position="176"/>
        <end position="225"/>
    </location>
</feature>
<name>A0A9Q0H3N1_9MAGN</name>
<organism evidence="2 3">
    <name type="scientific">Protea cynaroides</name>
    <dbReference type="NCBI Taxonomy" id="273540"/>
    <lineage>
        <taxon>Eukaryota</taxon>
        <taxon>Viridiplantae</taxon>
        <taxon>Streptophyta</taxon>
        <taxon>Embryophyta</taxon>
        <taxon>Tracheophyta</taxon>
        <taxon>Spermatophyta</taxon>
        <taxon>Magnoliopsida</taxon>
        <taxon>Proteales</taxon>
        <taxon>Proteaceae</taxon>
        <taxon>Protea</taxon>
    </lineage>
</organism>
<feature type="region of interest" description="Disordered" evidence="1">
    <location>
        <begin position="48"/>
        <end position="67"/>
    </location>
</feature>
<feature type="compositionally biased region" description="Low complexity" evidence="1">
    <location>
        <begin position="53"/>
        <end position="63"/>
    </location>
</feature>
<feature type="region of interest" description="Disordered" evidence="1">
    <location>
        <begin position="238"/>
        <end position="268"/>
    </location>
</feature>
<proteinExistence type="predicted"/>
<dbReference type="OrthoDB" id="680110at2759"/>
<protein>
    <submittedName>
        <fullName evidence="2">Uncharacterized protein</fullName>
    </submittedName>
</protein>
<evidence type="ECO:0000313" key="3">
    <source>
        <dbReference type="Proteomes" id="UP001141806"/>
    </source>
</evidence>
<reference evidence="2" key="1">
    <citation type="journal article" date="2023" name="Plant J.">
        <title>The genome of the king protea, Protea cynaroides.</title>
        <authorList>
            <person name="Chang J."/>
            <person name="Duong T.A."/>
            <person name="Schoeman C."/>
            <person name="Ma X."/>
            <person name="Roodt D."/>
            <person name="Barker N."/>
            <person name="Li Z."/>
            <person name="Van de Peer Y."/>
            <person name="Mizrachi E."/>
        </authorList>
    </citation>
    <scope>NUCLEOTIDE SEQUENCE</scope>
    <source>
        <tissue evidence="2">Young leaves</tissue>
    </source>
</reference>
<feature type="compositionally biased region" description="Low complexity" evidence="1">
    <location>
        <begin position="253"/>
        <end position="268"/>
    </location>
</feature>
<comment type="caution">
    <text evidence="2">The sequence shown here is derived from an EMBL/GenBank/DDBJ whole genome shotgun (WGS) entry which is preliminary data.</text>
</comment>
<evidence type="ECO:0000313" key="2">
    <source>
        <dbReference type="EMBL" id="KAJ4957490.1"/>
    </source>
</evidence>